<dbReference type="InterPro" id="IPR000731">
    <property type="entry name" value="SSD"/>
</dbReference>
<feature type="transmembrane region" description="Helical" evidence="6">
    <location>
        <begin position="199"/>
        <end position="218"/>
    </location>
</feature>
<dbReference type="PROSITE" id="PS50156">
    <property type="entry name" value="SSD"/>
    <property type="match status" value="1"/>
</dbReference>
<dbReference type="Proteomes" id="UP000602198">
    <property type="component" value="Unassembled WGS sequence"/>
</dbReference>
<dbReference type="SUPFAM" id="SSF82866">
    <property type="entry name" value="Multidrug efflux transporter AcrB transmembrane domain"/>
    <property type="match status" value="2"/>
</dbReference>
<evidence type="ECO:0000256" key="3">
    <source>
        <dbReference type="ARBA" id="ARBA00022692"/>
    </source>
</evidence>
<feature type="transmembrane region" description="Helical" evidence="6">
    <location>
        <begin position="280"/>
        <end position="298"/>
    </location>
</feature>
<accession>A0ABS1M9R4</accession>
<evidence type="ECO:0000256" key="4">
    <source>
        <dbReference type="ARBA" id="ARBA00022989"/>
    </source>
</evidence>
<name>A0ABS1M9R4_9NOCA</name>
<feature type="transmembrane region" description="Helical" evidence="6">
    <location>
        <begin position="559"/>
        <end position="579"/>
    </location>
</feature>
<gene>
    <name evidence="8" type="ORF">JK358_15965</name>
</gene>
<dbReference type="PANTHER" id="PTHR33406">
    <property type="entry name" value="MEMBRANE PROTEIN MJ1562-RELATED"/>
    <property type="match status" value="1"/>
</dbReference>
<proteinExistence type="predicted"/>
<evidence type="ECO:0000313" key="9">
    <source>
        <dbReference type="Proteomes" id="UP000602198"/>
    </source>
</evidence>
<organism evidence="8 9">
    <name type="scientific">Nocardia acididurans</name>
    <dbReference type="NCBI Taxonomy" id="2802282"/>
    <lineage>
        <taxon>Bacteria</taxon>
        <taxon>Bacillati</taxon>
        <taxon>Actinomycetota</taxon>
        <taxon>Actinomycetes</taxon>
        <taxon>Mycobacteriales</taxon>
        <taxon>Nocardiaceae</taxon>
        <taxon>Nocardia</taxon>
    </lineage>
</organism>
<keyword evidence="3 6" id="KW-0812">Transmembrane</keyword>
<comment type="caution">
    <text evidence="8">The sequence shown here is derived from an EMBL/GenBank/DDBJ whole genome shotgun (WGS) entry which is preliminary data.</text>
</comment>
<feature type="transmembrane region" description="Helical" evidence="6">
    <location>
        <begin position="528"/>
        <end position="547"/>
    </location>
</feature>
<keyword evidence="5 6" id="KW-0472">Membrane</keyword>
<feature type="transmembrane region" description="Helical" evidence="6">
    <location>
        <begin position="644"/>
        <end position="663"/>
    </location>
</feature>
<keyword evidence="4 6" id="KW-1133">Transmembrane helix</keyword>
<evidence type="ECO:0000256" key="6">
    <source>
        <dbReference type="SAM" id="Phobius"/>
    </source>
</evidence>
<evidence type="ECO:0000259" key="7">
    <source>
        <dbReference type="PROSITE" id="PS50156"/>
    </source>
</evidence>
<dbReference type="EMBL" id="JAERRJ010000006">
    <property type="protein sequence ID" value="MBL1075893.1"/>
    <property type="molecule type" value="Genomic_DNA"/>
</dbReference>
<dbReference type="PANTHER" id="PTHR33406:SF13">
    <property type="entry name" value="MEMBRANE PROTEIN YDFJ"/>
    <property type="match status" value="1"/>
</dbReference>
<feature type="domain" description="SSD" evidence="7">
    <location>
        <begin position="195"/>
        <end position="331"/>
    </location>
</feature>
<feature type="transmembrane region" description="Helical" evidence="6">
    <location>
        <begin position="373"/>
        <end position="397"/>
    </location>
</feature>
<keyword evidence="9" id="KW-1185">Reference proteome</keyword>
<reference evidence="8 9" key="1">
    <citation type="submission" date="2021-01" db="EMBL/GenBank/DDBJ databases">
        <title>WGS of actinomycetes isolated from Thailand.</title>
        <authorList>
            <person name="Thawai C."/>
        </authorList>
    </citation>
    <scope>NUCLEOTIDE SEQUENCE [LARGE SCALE GENOMIC DNA]</scope>
    <source>
        <strain evidence="8 9">LPG 2</strain>
    </source>
</reference>
<comment type="subcellular location">
    <subcellularLocation>
        <location evidence="1">Cell membrane</location>
        <topology evidence="1">Multi-pass membrane protein</topology>
    </subcellularLocation>
</comment>
<dbReference type="InterPro" id="IPR050545">
    <property type="entry name" value="Mycobact_MmpL"/>
</dbReference>
<evidence type="ECO:0000256" key="1">
    <source>
        <dbReference type="ARBA" id="ARBA00004651"/>
    </source>
</evidence>
<dbReference type="InterPro" id="IPR004869">
    <property type="entry name" value="MMPL_dom"/>
</dbReference>
<evidence type="ECO:0000313" key="8">
    <source>
        <dbReference type="EMBL" id="MBL1075893.1"/>
    </source>
</evidence>
<evidence type="ECO:0000256" key="2">
    <source>
        <dbReference type="ARBA" id="ARBA00022475"/>
    </source>
</evidence>
<protein>
    <submittedName>
        <fullName evidence="8">MMPL family transporter</fullName>
    </submittedName>
</protein>
<feature type="transmembrane region" description="Helical" evidence="6">
    <location>
        <begin position="310"/>
        <end position="333"/>
    </location>
</feature>
<dbReference type="Gene3D" id="1.20.1640.10">
    <property type="entry name" value="Multidrug efflux transporter AcrB transmembrane domain"/>
    <property type="match status" value="2"/>
</dbReference>
<feature type="transmembrane region" description="Helical" evidence="6">
    <location>
        <begin position="224"/>
        <end position="246"/>
    </location>
</feature>
<keyword evidence="2" id="KW-1003">Cell membrane</keyword>
<feature type="transmembrane region" description="Helical" evidence="6">
    <location>
        <begin position="591"/>
        <end position="609"/>
    </location>
</feature>
<evidence type="ECO:0000256" key="5">
    <source>
        <dbReference type="ARBA" id="ARBA00023136"/>
    </source>
</evidence>
<feature type="transmembrane region" description="Helical" evidence="6">
    <location>
        <begin position="176"/>
        <end position="194"/>
    </location>
</feature>
<sequence length="727" mass="76219">MARHRRLVIGIWIVLLILSGAALPALVEKLKAPDYGVDGAESTRASSLIQRHFQGFGNEQDAIVFDAGQGRITDAGQRAVVDRVLTAARGATGVVAVLGPFDPGARDQVSPDGRAAVALVGLRGSTDELPMRASDLQEVLDAAAGEGVDAYLTGYSPITNDLTVVETTATSEAESLGLPIALAILVLAFGAVLAALLPLLLAIAGLTFTFGVLYLLSFGLTFDAFLVTIVTMIGTGIGIDYAMFVVSRFREELARRGIIEPDRAAVAEATGVAVATSGRTIAYSGIVVAVSVCSFFITRSPIFREIATGVLVSVACTLAAALTLLPAVLAALGPRVNAWQLPRRWRPASLRSDGTLAAGPWARWARLVLRRPIAFAVPVALLLALATLPVAGLHYGIDLGTGSLAGRPSAAAQRVLDRSFTPGVVSPIQVVVTGSGDTALEAAGRQGAADLAAALDGDDRVTAVESVEAAGRTLISVVPAVPIDSGAAIDLVRHIRDDLAPGIPRAQVLVGGATASFVDLSDETTAKLPWVLALVLGLSLLFLLAMFRSVVLPIKAVLMNLLATGAAIGLTVMVFQWGYGERLLGFTSPGFLQVYLPISVFVLLFGLSMDYEVFLIRRIQEAHEDGHDTDDSIAVGVEHTARPITAAAAIMVAVFGSFVTAQVMELKQFGFALAVAIAVDATLVRLILVPAFMKLLGGWNWWLPAPLERVFSAPRGSRVRAGSPRTR</sequence>
<dbReference type="Pfam" id="PF03176">
    <property type="entry name" value="MMPL"/>
    <property type="match status" value="2"/>
</dbReference>